<feature type="non-terminal residue" evidence="1">
    <location>
        <position position="41"/>
    </location>
</feature>
<accession>A0A840VJQ2</accession>
<name>A0A840VJQ2_9BACT</name>
<sequence length="41" mass="4507">MKTNSDTTRALYLGLDVHKEQTVIAILEGSRDAEPRAYGSV</sequence>
<dbReference type="AlphaFoldDB" id="A0A840VJQ2"/>
<comment type="caution">
    <text evidence="1">The sequence shown here is derived from an EMBL/GenBank/DDBJ whole genome shotgun (WGS) entry which is preliminary data.</text>
</comment>
<organism evidence="1 2">
    <name type="scientific">Haloferula luteola</name>
    <dbReference type="NCBI Taxonomy" id="595692"/>
    <lineage>
        <taxon>Bacteria</taxon>
        <taxon>Pseudomonadati</taxon>
        <taxon>Verrucomicrobiota</taxon>
        <taxon>Verrucomicrobiia</taxon>
        <taxon>Verrucomicrobiales</taxon>
        <taxon>Verrucomicrobiaceae</taxon>
        <taxon>Haloferula</taxon>
    </lineage>
</organism>
<reference evidence="1 2" key="1">
    <citation type="submission" date="2020-08" db="EMBL/GenBank/DDBJ databases">
        <title>Genomic Encyclopedia of Type Strains, Phase IV (KMG-IV): sequencing the most valuable type-strain genomes for metagenomic binning, comparative biology and taxonomic classification.</title>
        <authorList>
            <person name="Goeker M."/>
        </authorList>
    </citation>
    <scope>NUCLEOTIDE SEQUENCE [LARGE SCALE GENOMIC DNA]</scope>
    <source>
        <strain evidence="1 2">YC6886</strain>
    </source>
</reference>
<proteinExistence type="predicted"/>
<dbReference type="Proteomes" id="UP000557717">
    <property type="component" value="Unassembled WGS sequence"/>
</dbReference>
<protein>
    <submittedName>
        <fullName evidence="1">Uncharacterized protein</fullName>
    </submittedName>
</protein>
<gene>
    <name evidence="1" type="ORF">HNR46_004291</name>
</gene>
<keyword evidence="2" id="KW-1185">Reference proteome</keyword>
<evidence type="ECO:0000313" key="2">
    <source>
        <dbReference type="Proteomes" id="UP000557717"/>
    </source>
</evidence>
<evidence type="ECO:0000313" key="1">
    <source>
        <dbReference type="EMBL" id="MBB5354019.1"/>
    </source>
</evidence>
<dbReference type="EMBL" id="JACHFD010000072">
    <property type="protein sequence ID" value="MBB5354019.1"/>
    <property type="molecule type" value="Genomic_DNA"/>
</dbReference>